<dbReference type="GO" id="GO:0005886">
    <property type="term" value="C:plasma membrane"/>
    <property type="evidence" value="ECO:0007669"/>
    <property type="project" value="TreeGrafter"/>
</dbReference>
<dbReference type="SUPFAM" id="SSF56519">
    <property type="entry name" value="Penicillin binding protein dimerisation domain"/>
    <property type="match status" value="1"/>
</dbReference>
<sequence>MNARKFFKKKYQRKTEIDPDEIFLDSENIPGFDVYQMEGRIEQPIAKRALMALSFFFAAVAVIFILRAFTLQIYQGQAYFDISQNNSLKHEPVFAERGVIYDRNNLELAWNAEHKEGEPFPERLYRFPGFAHLLGYVNYPARDSSGFYWNTEFVGRSGAEKDFNSILRGQNGMSILEVNALNEVQSDNFFSPAINGDNLVLSVDARVQEKLSVLIEEYARISDFTGGAGVIMDIRSGEILALTSVPEYDSHILSSGSDQESINKYLTDRRKIFLNRAIQGLYSPGSTIKPFIAFGVLNEHIIDPLKKILSTGSISIPNPYRPDEPYIFKDFKPRGWVDLKQAIAVSSNVYFYVVGGGYQGQKGIGISNIKKYTELFGLGAKTGVNLIGEKSGVVPDPEWKEKNFPGESWRLGDTYHTAIGQYGFQVTPIQMVRAAAAIANKGDLIIPTVLKTDNPSAIERHIDLPIEDFNFIHESMREVVLSGSGQALAYLPVKVAIKTGTAETGPDNKYTHSWIIGFFPYENPRYSFTIAMERSSSEAMGTATVIARDLFDWMNIYTPEYFQSSQN</sequence>
<dbReference type="Pfam" id="PF00905">
    <property type="entry name" value="Transpeptidase"/>
    <property type="match status" value="1"/>
</dbReference>
<dbReference type="SUPFAM" id="SSF56601">
    <property type="entry name" value="beta-lactamase/transpeptidase-like"/>
    <property type="match status" value="1"/>
</dbReference>
<dbReference type="PANTHER" id="PTHR30627:SF2">
    <property type="entry name" value="PEPTIDOGLYCAN D,D-TRANSPEPTIDASE MRDA"/>
    <property type="match status" value="1"/>
</dbReference>
<dbReference type="PANTHER" id="PTHR30627">
    <property type="entry name" value="PEPTIDOGLYCAN D,D-TRANSPEPTIDASE"/>
    <property type="match status" value="1"/>
</dbReference>
<dbReference type="GO" id="GO:0008658">
    <property type="term" value="F:penicillin binding"/>
    <property type="evidence" value="ECO:0007669"/>
    <property type="project" value="InterPro"/>
</dbReference>
<dbReference type="InterPro" id="IPR036138">
    <property type="entry name" value="PBP_dimer_sf"/>
</dbReference>
<name>A0A1F6WHK8_9BACT</name>
<gene>
    <name evidence="13" type="ORF">A3B93_01645</name>
</gene>
<feature type="transmembrane region" description="Helical" evidence="10">
    <location>
        <begin position="49"/>
        <end position="69"/>
    </location>
</feature>
<feature type="domain" description="Penicillin-binding protein transpeptidase" evidence="11">
    <location>
        <begin position="227"/>
        <end position="550"/>
    </location>
</feature>
<dbReference type="InterPro" id="IPR012338">
    <property type="entry name" value="Beta-lactam/transpept-like"/>
</dbReference>
<dbReference type="InterPro" id="IPR050515">
    <property type="entry name" value="Beta-lactam/transpept"/>
</dbReference>
<protein>
    <recommendedName>
        <fullName evidence="15">Penicillin-binding protein 2</fullName>
    </recommendedName>
</protein>
<accession>A0A1F6WHK8</accession>
<dbReference type="AlphaFoldDB" id="A0A1F6WHK8"/>
<evidence type="ECO:0000256" key="5">
    <source>
        <dbReference type="ARBA" id="ARBA00022960"/>
    </source>
</evidence>
<evidence type="ECO:0000259" key="11">
    <source>
        <dbReference type="Pfam" id="PF00905"/>
    </source>
</evidence>
<dbReference type="EMBL" id="MFUH01000030">
    <property type="protein sequence ID" value="OGI81388.1"/>
    <property type="molecule type" value="Genomic_DNA"/>
</dbReference>
<dbReference type="Proteomes" id="UP000179880">
    <property type="component" value="Unassembled WGS sequence"/>
</dbReference>
<reference evidence="13 14" key="1">
    <citation type="journal article" date="2016" name="Nat. Commun.">
        <title>Thousands of microbial genomes shed light on interconnected biogeochemical processes in an aquifer system.</title>
        <authorList>
            <person name="Anantharaman K."/>
            <person name="Brown C.T."/>
            <person name="Hug L.A."/>
            <person name="Sharon I."/>
            <person name="Castelle C.J."/>
            <person name="Probst A.J."/>
            <person name="Thomas B.C."/>
            <person name="Singh A."/>
            <person name="Wilkins M.J."/>
            <person name="Karaoz U."/>
            <person name="Brodie E.L."/>
            <person name="Williams K.H."/>
            <person name="Hubbard S.S."/>
            <person name="Banfield J.F."/>
        </authorList>
    </citation>
    <scope>NUCLEOTIDE SEQUENCE [LARGE SCALE GENOMIC DNA]</scope>
</reference>
<dbReference type="Gene3D" id="3.90.1310.10">
    <property type="entry name" value="Penicillin-binding protein 2a (Domain 2)"/>
    <property type="match status" value="1"/>
</dbReference>
<organism evidence="13 14">
    <name type="scientific">Candidatus Nomurabacteria bacterium RIFCSPHIGHO2_02_FULL_42_24</name>
    <dbReference type="NCBI Taxonomy" id="1801757"/>
    <lineage>
        <taxon>Bacteria</taxon>
        <taxon>Candidatus Nomuraibacteriota</taxon>
    </lineage>
</organism>
<evidence type="ECO:0000256" key="8">
    <source>
        <dbReference type="ARBA" id="ARBA00023136"/>
    </source>
</evidence>
<dbReference type="GO" id="GO:0046677">
    <property type="term" value="P:response to antibiotic"/>
    <property type="evidence" value="ECO:0007669"/>
    <property type="project" value="UniProtKB-KW"/>
</dbReference>
<keyword evidence="8 10" id="KW-0472">Membrane</keyword>
<keyword evidence="9" id="KW-0961">Cell wall biogenesis/degradation</keyword>
<dbReference type="Gene3D" id="3.40.710.10">
    <property type="entry name" value="DD-peptidase/beta-lactamase superfamily"/>
    <property type="match status" value="1"/>
</dbReference>
<keyword evidence="5" id="KW-0133">Cell shape</keyword>
<dbReference type="InterPro" id="IPR001460">
    <property type="entry name" value="PCN-bd_Tpept"/>
</dbReference>
<comment type="caution">
    <text evidence="13">The sequence shown here is derived from an EMBL/GenBank/DDBJ whole genome shotgun (WGS) entry which is preliminary data.</text>
</comment>
<dbReference type="InterPro" id="IPR005311">
    <property type="entry name" value="PBP_dimer"/>
</dbReference>
<evidence type="ECO:0000256" key="2">
    <source>
        <dbReference type="ARBA" id="ARBA00004236"/>
    </source>
</evidence>
<evidence type="ECO:0000256" key="6">
    <source>
        <dbReference type="ARBA" id="ARBA00022984"/>
    </source>
</evidence>
<keyword evidence="4 10" id="KW-0812">Transmembrane</keyword>
<dbReference type="GO" id="GO:0071555">
    <property type="term" value="P:cell wall organization"/>
    <property type="evidence" value="ECO:0007669"/>
    <property type="project" value="TreeGrafter"/>
</dbReference>
<comment type="subcellular location">
    <subcellularLocation>
        <location evidence="2">Cell membrane</location>
    </subcellularLocation>
    <subcellularLocation>
        <location evidence="1">Membrane</location>
        <topology evidence="1">Single-pass membrane protein</topology>
    </subcellularLocation>
</comment>
<evidence type="ECO:0000313" key="14">
    <source>
        <dbReference type="Proteomes" id="UP000179880"/>
    </source>
</evidence>
<proteinExistence type="predicted"/>
<evidence type="ECO:0000256" key="10">
    <source>
        <dbReference type="SAM" id="Phobius"/>
    </source>
</evidence>
<keyword evidence="7 10" id="KW-1133">Transmembrane helix</keyword>
<dbReference type="Pfam" id="PF03717">
    <property type="entry name" value="PBP_dimer"/>
    <property type="match status" value="1"/>
</dbReference>
<keyword evidence="6" id="KW-0573">Peptidoglycan synthesis</keyword>
<evidence type="ECO:0000256" key="1">
    <source>
        <dbReference type="ARBA" id="ARBA00004167"/>
    </source>
</evidence>
<evidence type="ECO:0000256" key="7">
    <source>
        <dbReference type="ARBA" id="ARBA00022989"/>
    </source>
</evidence>
<evidence type="ECO:0000313" key="13">
    <source>
        <dbReference type="EMBL" id="OGI81388.1"/>
    </source>
</evidence>
<evidence type="ECO:0000259" key="12">
    <source>
        <dbReference type="Pfam" id="PF03717"/>
    </source>
</evidence>
<evidence type="ECO:0008006" key="15">
    <source>
        <dbReference type="Google" id="ProtNLM"/>
    </source>
</evidence>
<dbReference type="GO" id="GO:0008800">
    <property type="term" value="F:beta-lactamase activity"/>
    <property type="evidence" value="ECO:0007669"/>
    <property type="project" value="UniProtKB-EC"/>
</dbReference>
<feature type="domain" description="Penicillin-binding protein dimerisation" evidence="12">
    <location>
        <begin position="121"/>
        <end position="185"/>
    </location>
</feature>
<evidence type="ECO:0000256" key="3">
    <source>
        <dbReference type="ARBA" id="ARBA00022475"/>
    </source>
</evidence>
<evidence type="ECO:0000256" key="4">
    <source>
        <dbReference type="ARBA" id="ARBA00022692"/>
    </source>
</evidence>
<keyword evidence="3" id="KW-1003">Cell membrane</keyword>
<evidence type="ECO:0000256" key="9">
    <source>
        <dbReference type="ARBA" id="ARBA00023316"/>
    </source>
</evidence>